<evidence type="ECO:0000256" key="2">
    <source>
        <dbReference type="HAMAP-Rule" id="MF_00549"/>
    </source>
</evidence>
<dbReference type="PROSITE" id="PS51855">
    <property type="entry name" value="MGS"/>
    <property type="match status" value="1"/>
</dbReference>
<evidence type="ECO:0000313" key="5">
    <source>
        <dbReference type="EMBL" id="SCY83631.1"/>
    </source>
</evidence>
<dbReference type="NCBIfam" id="TIGR00160">
    <property type="entry name" value="MGSA"/>
    <property type="match status" value="1"/>
</dbReference>
<feature type="binding site" evidence="2">
    <location>
        <begin position="38"/>
        <end position="41"/>
    </location>
    <ligand>
        <name>substrate</name>
    </ligand>
</feature>
<dbReference type="Proteomes" id="UP000198870">
    <property type="component" value="Unassembled WGS sequence"/>
</dbReference>
<feature type="domain" description="MGS-like" evidence="4">
    <location>
        <begin position="1"/>
        <end position="148"/>
    </location>
</feature>
<dbReference type="PANTHER" id="PTHR30492">
    <property type="entry name" value="METHYLGLYOXAL SYNTHASE"/>
    <property type="match status" value="1"/>
</dbReference>
<dbReference type="SUPFAM" id="SSF52335">
    <property type="entry name" value="Methylglyoxal synthase-like"/>
    <property type="match status" value="1"/>
</dbReference>
<sequence length="148" mass="16175">MDARKRIALVAHDEMKPKMMAWATTHKAELEKHELIGTGTTGGLLASEVGLEVTCLKSGPLGGDLELGNLIVNDGLDMLIFFWDPMTAQPHDVDVKALLRISAVHNIPIACNQASADFFVTSRWFSAPYETAQPDYTAHINRAVQADT</sequence>
<organism evidence="5 6">
    <name type="scientific">Desulfoluna spongiiphila</name>
    <dbReference type="NCBI Taxonomy" id="419481"/>
    <lineage>
        <taxon>Bacteria</taxon>
        <taxon>Pseudomonadati</taxon>
        <taxon>Thermodesulfobacteriota</taxon>
        <taxon>Desulfobacteria</taxon>
        <taxon>Desulfobacterales</taxon>
        <taxon>Desulfolunaceae</taxon>
        <taxon>Desulfoluna</taxon>
    </lineage>
</organism>
<dbReference type="RefSeq" id="WP_217640391.1">
    <property type="nucleotide sequence ID" value="NZ_FMUX01000025.1"/>
</dbReference>
<dbReference type="HAMAP" id="MF_00549">
    <property type="entry name" value="Methylglyoxal_synth"/>
    <property type="match status" value="1"/>
</dbReference>
<dbReference type="GO" id="GO:0005829">
    <property type="term" value="C:cytosol"/>
    <property type="evidence" value="ECO:0007669"/>
    <property type="project" value="TreeGrafter"/>
</dbReference>
<dbReference type="InterPro" id="IPR036914">
    <property type="entry name" value="MGS-like_dom_sf"/>
</dbReference>
<dbReference type="Pfam" id="PF02142">
    <property type="entry name" value="MGS"/>
    <property type="match status" value="1"/>
</dbReference>
<evidence type="ECO:0000313" key="6">
    <source>
        <dbReference type="Proteomes" id="UP000198870"/>
    </source>
</evidence>
<dbReference type="EMBL" id="FMUX01000025">
    <property type="protein sequence ID" value="SCY83631.1"/>
    <property type="molecule type" value="Genomic_DNA"/>
</dbReference>
<gene>
    <name evidence="2" type="primary">mgsA</name>
    <name evidence="5" type="ORF">SAMN05216233_12544</name>
</gene>
<proteinExistence type="inferred from homology"/>
<feature type="active site" description="Proton donor/acceptor" evidence="2 3">
    <location>
        <position position="64"/>
    </location>
</feature>
<keyword evidence="2" id="KW-0456">Lyase</keyword>
<feature type="binding site" evidence="2">
    <location>
        <position position="12"/>
    </location>
    <ligand>
        <name>substrate</name>
    </ligand>
</feature>
<dbReference type="AlphaFoldDB" id="A0A1G5J6R7"/>
<dbReference type="InterPro" id="IPR011607">
    <property type="entry name" value="MGS-like_dom"/>
</dbReference>
<feature type="binding site" evidence="2">
    <location>
        <position position="16"/>
    </location>
    <ligand>
        <name>substrate</name>
    </ligand>
</feature>
<dbReference type="STRING" id="419481.SAMN05216233_12544"/>
<dbReference type="EC" id="4.2.3.3" evidence="2"/>
<comment type="similarity">
    <text evidence="1 2">Belongs to the methylglyoxal synthase family.</text>
</comment>
<feature type="binding site" evidence="2">
    <location>
        <begin position="58"/>
        <end position="59"/>
    </location>
    <ligand>
        <name>substrate</name>
    </ligand>
</feature>
<evidence type="ECO:0000256" key="1">
    <source>
        <dbReference type="ARBA" id="ARBA00006287"/>
    </source>
</evidence>
<feature type="binding site" evidence="2">
    <location>
        <position position="91"/>
    </location>
    <ligand>
        <name>substrate</name>
    </ligand>
</feature>
<evidence type="ECO:0000259" key="4">
    <source>
        <dbReference type="PROSITE" id="PS51855"/>
    </source>
</evidence>
<dbReference type="PANTHER" id="PTHR30492:SF0">
    <property type="entry name" value="METHYLGLYOXAL SYNTHASE"/>
    <property type="match status" value="1"/>
</dbReference>
<dbReference type="Gene3D" id="3.40.50.1380">
    <property type="entry name" value="Methylglyoxal synthase-like domain"/>
    <property type="match status" value="1"/>
</dbReference>
<name>A0A1G5J6R7_9BACT</name>
<comment type="function">
    <text evidence="2">Catalyzes the formation of methylglyoxal from dihydroxyacetone phosphate.</text>
</comment>
<accession>A0A1G5J6R7</accession>
<dbReference type="GO" id="GO:0019242">
    <property type="term" value="P:methylglyoxal biosynthetic process"/>
    <property type="evidence" value="ECO:0007669"/>
    <property type="project" value="UniProtKB-UniRule"/>
</dbReference>
<dbReference type="GO" id="GO:0008929">
    <property type="term" value="F:methylglyoxal synthase activity"/>
    <property type="evidence" value="ECO:0007669"/>
    <property type="project" value="UniProtKB-UniRule"/>
</dbReference>
<reference evidence="5 6" key="1">
    <citation type="submission" date="2016-10" db="EMBL/GenBank/DDBJ databases">
        <authorList>
            <person name="de Groot N.N."/>
        </authorList>
    </citation>
    <scope>NUCLEOTIDE SEQUENCE [LARGE SCALE GENOMIC DNA]</scope>
    <source>
        <strain evidence="5 6">AA1</strain>
    </source>
</reference>
<comment type="catalytic activity">
    <reaction evidence="2">
        <text>dihydroxyacetone phosphate = methylglyoxal + phosphate</text>
        <dbReference type="Rhea" id="RHEA:17937"/>
        <dbReference type="ChEBI" id="CHEBI:17158"/>
        <dbReference type="ChEBI" id="CHEBI:43474"/>
        <dbReference type="ChEBI" id="CHEBI:57642"/>
        <dbReference type="EC" id="4.2.3.3"/>
    </reaction>
</comment>
<dbReference type="PIRSF" id="PIRSF006614">
    <property type="entry name" value="Methylglyox_syn"/>
    <property type="match status" value="1"/>
</dbReference>
<evidence type="ECO:0000256" key="3">
    <source>
        <dbReference type="PIRSR" id="PIRSR006614-1"/>
    </source>
</evidence>
<protein>
    <recommendedName>
        <fullName evidence="2">Methylglyoxal synthase</fullName>
        <shortName evidence="2">MGS</shortName>
        <ecNumber evidence="2">4.2.3.3</ecNumber>
    </recommendedName>
</protein>
<dbReference type="NCBIfam" id="NF003559">
    <property type="entry name" value="PRK05234.1"/>
    <property type="match status" value="1"/>
</dbReference>
<dbReference type="CDD" id="cd01422">
    <property type="entry name" value="MGS"/>
    <property type="match status" value="1"/>
</dbReference>
<dbReference type="SMART" id="SM00851">
    <property type="entry name" value="MGS"/>
    <property type="match status" value="1"/>
</dbReference>
<keyword evidence="6" id="KW-1185">Reference proteome</keyword>
<dbReference type="InterPro" id="IPR004363">
    <property type="entry name" value="Methylgl_synth"/>
</dbReference>